<dbReference type="VEuPathDB" id="VectorBase:GPAI001562"/>
<reference evidence="1" key="2">
    <citation type="submission" date="2020-05" db="UniProtKB">
        <authorList>
            <consortium name="EnsemblMetazoa"/>
        </authorList>
    </citation>
    <scope>IDENTIFICATION</scope>
    <source>
        <strain evidence="1">IAEA</strain>
    </source>
</reference>
<reference evidence="2" key="1">
    <citation type="submission" date="2014-03" db="EMBL/GenBank/DDBJ databases">
        <authorList>
            <person name="Aksoy S."/>
            <person name="Warren W."/>
            <person name="Wilson R.K."/>
        </authorList>
    </citation>
    <scope>NUCLEOTIDE SEQUENCE [LARGE SCALE GENOMIC DNA]</scope>
    <source>
        <strain evidence="2">IAEA</strain>
    </source>
</reference>
<proteinExistence type="predicted"/>
<dbReference type="Proteomes" id="UP000092445">
    <property type="component" value="Unassembled WGS sequence"/>
</dbReference>
<evidence type="ECO:0000313" key="1">
    <source>
        <dbReference type="EnsemblMetazoa" id="GPAI001562-PA"/>
    </source>
</evidence>
<name>A0A1A9Z2A5_GLOPL</name>
<dbReference type="EnsemblMetazoa" id="GPAI001562-RA">
    <property type="protein sequence ID" value="GPAI001562-PA"/>
    <property type="gene ID" value="GPAI001562"/>
</dbReference>
<accession>A0A1A9Z2A5</accession>
<keyword evidence="2" id="KW-1185">Reference proteome</keyword>
<organism evidence="1 2">
    <name type="scientific">Glossina pallidipes</name>
    <name type="common">Tsetse fly</name>
    <dbReference type="NCBI Taxonomy" id="7398"/>
    <lineage>
        <taxon>Eukaryota</taxon>
        <taxon>Metazoa</taxon>
        <taxon>Ecdysozoa</taxon>
        <taxon>Arthropoda</taxon>
        <taxon>Hexapoda</taxon>
        <taxon>Insecta</taxon>
        <taxon>Pterygota</taxon>
        <taxon>Neoptera</taxon>
        <taxon>Endopterygota</taxon>
        <taxon>Diptera</taxon>
        <taxon>Brachycera</taxon>
        <taxon>Muscomorpha</taxon>
        <taxon>Hippoboscoidea</taxon>
        <taxon>Glossinidae</taxon>
        <taxon>Glossina</taxon>
    </lineage>
</organism>
<protein>
    <submittedName>
        <fullName evidence="1">Uncharacterized protein</fullName>
    </submittedName>
</protein>
<evidence type="ECO:0000313" key="2">
    <source>
        <dbReference type="Proteomes" id="UP000092445"/>
    </source>
</evidence>
<sequence length="144" mass="16054">MVPEISHKSVIQTNGSNTAVRLTTEQLKCAEPGISKEQLDILYKILIDRIDYFTTAKKYSRAVYGSLLLRDQKLVKQVIESNAQGTTWDNDAGKSWIMGSIALCCPLVILQYIAGAAYIQSFTCVPVLPEQVGQVFKMLQHMLT</sequence>
<dbReference type="AlphaFoldDB" id="A0A1A9Z2A5"/>